<dbReference type="WBParaSite" id="TASK_0000247301-mRNA-1">
    <property type="protein sequence ID" value="TASK_0000247301-mRNA-1"/>
    <property type="gene ID" value="TASK_0000247301"/>
</dbReference>
<evidence type="ECO:0000313" key="2">
    <source>
        <dbReference type="EMBL" id="VDK25320.1"/>
    </source>
</evidence>
<proteinExistence type="predicted"/>
<reference evidence="2 3" key="2">
    <citation type="submission" date="2018-11" db="EMBL/GenBank/DDBJ databases">
        <authorList>
            <consortium name="Pathogen Informatics"/>
        </authorList>
    </citation>
    <scope>NUCLEOTIDE SEQUENCE [LARGE SCALE GENOMIC DNA]</scope>
</reference>
<feature type="region of interest" description="Disordered" evidence="1">
    <location>
        <begin position="172"/>
        <end position="192"/>
    </location>
</feature>
<feature type="region of interest" description="Disordered" evidence="1">
    <location>
        <begin position="63"/>
        <end position="82"/>
    </location>
</feature>
<name>A0A0R3VYH9_TAEAS</name>
<dbReference type="EMBL" id="UYRS01001777">
    <property type="protein sequence ID" value="VDK25320.1"/>
    <property type="molecule type" value="Genomic_DNA"/>
</dbReference>
<keyword evidence="3" id="KW-1185">Reference proteome</keyword>
<reference evidence="4" key="1">
    <citation type="submission" date="2017-02" db="UniProtKB">
        <authorList>
            <consortium name="WormBaseParasite"/>
        </authorList>
    </citation>
    <scope>IDENTIFICATION</scope>
</reference>
<dbReference type="AlphaFoldDB" id="A0A0R3VYH9"/>
<evidence type="ECO:0000313" key="3">
    <source>
        <dbReference type="Proteomes" id="UP000282613"/>
    </source>
</evidence>
<protein>
    <submittedName>
        <fullName evidence="4">PEHE domain-containing protein</fullName>
    </submittedName>
</protein>
<evidence type="ECO:0000256" key="1">
    <source>
        <dbReference type="SAM" id="MobiDB-lite"/>
    </source>
</evidence>
<gene>
    <name evidence="2" type="ORF">TASK_LOCUS2474</name>
</gene>
<dbReference type="Proteomes" id="UP000282613">
    <property type="component" value="Unassembled WGS sequence"/>
</dbReference>
<accession>A0A0R3VYH9</accession>
<dbReference type="STRING" id="60517.A0A0R3VYH9"/>
<sequence>MVNNHNWRAGLVPDLPYPDYTHPASVPICRTRPSPGTEPRLFNSSRGELSWCEQSIISLRMGSESDLSDSNTTSTSSVSDANGQIVPADGVVMTTRGERTVEELDCQLAAVQKLVRRERARKQREEAYKNRSVSNLNFPAMENAPTPPLPPHYATVSRRSVPRAFLMPEPVDLRSRTPPHHPSPLRSPPPLYPSSCVMLNRTLTRRSNPLLGSAVSSEYTMSAIDEPFTLFALPSTSV</sequence>
<feature type="compositionally biased region" description="Low complexity" evidence="1">
    <location>
        <begin position="64"/>
        <end position="80"/>
    </location>
</feature>
<organism evidence="4">
    <name type="scientific">Taenia asiatica</name>
    <name type="common">Asian tapeworm</name>
    <dbReference type="NCBI Taxonomy" id="60517"/>
    <lineage>
        <taxon>Eukaryota</taxon>
        <taxon>Metazoa</taxon>
        <taxon>Spiralia</taxon>
        <taxon>Lophotrochozoa</taxon>
        <taxon>Platyhelminthes</taxon>
        <taxon>Cestoda</taxon>
        <taxon>Eucestoda</taxon>
        <taxon>Cyclophyllidea</taxon>
        <taxon>Taeniidae</taxon>
        <taxon>Taenia</taxon>
    </lineage>
</organism>
<feature type="compositionally biased region" description="Pro residues" evidence="1">
    <location>
        <begin position="180"/>
        <end position="192"/>
    </location>
</feature>
<evidence type="ECO:0000313" key="4">
    <source>
        <dbReference type="WBParaSite" id="TASK_0000247301-mRNA-1"/>
    </source>
</evidence>